<dbReference type="EMBL" id="CP069109">
    <property type="protein sequence ID" value="QSS59512.1"/>
    <property type="molecule type" value="Genomic_DNA"/>
</dbReference>
<proteinExistence type="predicted"/>
<dbReference type="OrthoDB" id="272271at2759"/>
<evidence type="ECO:0000313" key="2">
    <source>
        <dbReference type="EMBL" id="QSS59512.1"/>
    </source>
</evidence>
<dbReference type="VEuPathDB" id="FungiDB:I7I51_08947"/>
<dbReference type="PANTHER" id="PTHR37015">
    <property type="entry name" value="REVERSE TRANSCRIPTASE DOMAIN-CONTAINING PROTEIN"/>
    <property type="match status" value="1"/>
</dbReference>
<dbReference type="Proteomes" id="UP000663671">
    <property type="component" value="Chromosome 2"/>
</dbReference>
<feature type="compositionally biased region" description="Basic and acidic residues" evidence="1">
    <location>
        <begin position="71"/>
        <end position="85"/>
    </location>
</feature>
<evidence type="ECO:0000256" key="1">
    <source>
        <dbReference type="SAM" id="MobiDB-lite"/>
    </source>
</evidence>
<protein>
    <submittedName>
        <fullName evidence="2">RT-like superfamily domain-containing protein</fullName>
    </submittedName>
</protein>
<accession>A0A8A1M4Y7</accession>
<sequence length="249" mass="28383">MPPTAAALPQALQSITATKITELKKQRALFESRKSALLKKADSQTDLRERVRILLEGVTKIQGFPGDGLDTSDKDDAERDWHDSSCDGSTRSRYRNIRRFLFQSKYDSSISSGTLSTWEEELKRDLDLRSRKELKDSPSMLGGRRCMNSGRNGSRWCSIQLKLTLSLLNGTSSSFSLKPGYPSRLSRTCGVRLRPVQRRCLRIRKRSHLVPSNGSRVGSFRVIFSPPIRSSYSKGFSRMRMLLKRLRMY</sequence>
<dbReference type="AlphaFoldDB" id="A0A8A1M4Y7"/>
<name>A0A8A1M4Y7_AJECA</name>
<reference evidence="2" key="1">
    <citation type="submission" date="2021-01" db="EMBL/GenBank/DDBJ databases">
        <title>Chromosome-level genome assembly of a human fungal pathogen reveals clustering of transcriptionally co-regulated genes.</title>
        <authorList>
            <person name="Voorhies M."/>
            <person name="Cohen S."/>
            <person name="Shea T.P."/>
            <person name="Petrus S."/>
            <person name="Munoz J.F."/>
            <person name="Poplawski S."/>
            <person name="Goldman W.E."/>
            <person name="Michael T."/>
            <person name="Cuomo C.A."/>
            <person name="Sil A."/>
            <person name="Beyhan S."/>
        </authorList>
    </citation>
    <scope>NUCLEOTIDE SEQUENCE</scope>
    <source>
        <strain evidence="2">WU24</strain>
    </source>
</reference>
<evidence type="ECO:0000313" key="3">
    <source>
        <dbReference type="Proteomes" id="UP000663671"/>
    </source>
</evidence>
<organism evidence="2 3">
    <name type="scientific">Ajellomyces capsulatus</name>
    <name type="common">Darling's disease fungus</name>
    <name type="synonym">Histoplasma capsulatum</name>
    <dbReference type="NCBI Taxonomy" id="5037"/>
    <lineage>
        <taxon>Eukaryota</taxon>
        <taxon>Fungi</taxon>
        <taxon>Dikarya</taxon>
        <taxon>Ascomycota</taxon>
        <taxon>Pezizomycotina</taxon>
        <taxon>Eurotiomycetes</taxon>
        <taxon>Eurotiomycetidae</taxon>
        <taxon>Onygenales</taxon>
        <taxon>Ajellomycetaceae</taxon>
        <taxon>Histoplasma</taxon>
    </lineage>
</organism>
<feature type="region of interest" description="Disordered" evidence="1">
    <location>
        <begin position="65"/>
        <end position="87"/>
    </location>
</feature>
<dbReference type="PANTHER" id="PTHR37015:SF2">
    <property type="entry name" value="REVERSE TRANSCRIPTASE DOMAIN-CONTAINING PROTEIN"/>
    <property type="match status" value="1"/>
</dbReference>
<gene>
    <name evidence="2" type="ORF">I7I51_08947</name>
</gene>